<gene>
    <name evidence="4" type="ORF">RM533_13385</name>
</gene>
<proteinExistence type="inferred from homology"/>
<dbReference type="RefSeq" id="WP_311341733.1">
    <property type="nucleotide sequence ID" value="NZ_JAVRHS010000020.1"/>
</dbReference>
<dbReference type="InterPro" id="IPR013320">
    <property type="entry name" value="ConA-like_dom_sf"/>
</dbReference>
<feature type="region of interest" description="Disordered" evidence="2">
    <location>
        <begin position="142"/>
        <end position="166"/>
    </location>
</feature>
<name>A0ABU2ZMC1_9SPHN</name>
<dbReference type="InterPro" id="IPR050546">
    <property type="entry name" value="Glycosyl_Hydrlase_16"/>
</dbReference>
<accession>A0ABU2ZMC1</accession>
<reference evidence="4 5" key="1">
    <citation type="submission" date="2023-09" db="EMBL/GenBank/DDBJ databases">
        <authorList>
            <person name="Rey-Velasco X."/>
        </authorList>
    </citation>
    <scope>NUCLEOTIDE SEQUENCE [LARGE SCALE GENOMIC DNA]</scope>
    <source>
        <strain evidence="4 5">F390</strain>
    </source>
</reference>
<dbReference type="InterPro" id="IPR000757">
    <property type="entry name" value="Beta-glucanase-like"/>
</dbReference>
<dbReference type="Proteomes" id="UP001259803">
    <property type="component" value="Unassembled WGS sequence"/>
</dbReference>
<dbReference type="PANTHER" id="PTHR10963">
    <property type="entry name" value="GLYCOSYL HYDROLASE-RELATED"/>
    <property type="match status" value="1"/>
</dbReference>
<feature type="region of interest" description="Disordered" evidence="2">
    <location>
        <begin position="439"/>
        <end position="458"/>
    </location>
</feature>
<dbReference type="Pfam" id="PF00722">
    <property type="entry name" value="Glyco_hydro_16"/>
    <property type="match status" value="1"/>
</dbReference>
<evidence type="ECO:0000256" key="2">
    <source>
        <dbReference type="SAM" id="MobiDB-lite"/>
    </source>
</evidence>
<comment type="similarity">
    <text evidence="1">Belongs to the glycosyl hydrolase 16 family.</text>
</comment>
<dbReference type="EMBL" id="JAVRHS010000020">
    <property type="protein sequence ID" value="MDT0577158.1"/>
    <property type="molecule type" value="Genomic_DNA"/>
</dbReference>
<protein>
    <submittedName>
        <fullName evidence="4">Family 16 glycosylhydrolase</fullName>
    </submittedName>
</protein>
<sequence length="548" mass="59643">MTELISQTLEAEFAFAEVDEILAQPTPIDAARKAVARLKIELADVRAAIAADNLRDDVLLAERDNLINIKDALEAELARAQAELAAASRTLADLRAAADADSVREDALLAERDNLLITKNALEADIARVRAALADALEALAEAQVQPPKPEPDPVPEPEPVDPYNKGTTYPPAAKLSLTDQFIAPGETKLVVALELDRPSVNSVIGFIRCANGKGGRAWPDITKPIFFKPGQMRATVSFSVTKMKEGDYVSLGQSNVPDGAVRGAGSAKGLCVAGAVQPEEIKPDHGSFAPVGELVYNATGRQMKESGLFLDQLAHGRTQTGNAETGYYHPDAFAFDGDDLLLKSYRLDEPVKVGVPAVLYPYAASMLTGLTKDGGSWPRVTPELTFKHGSIEWEAKMPNRRGSWPALWLCSVSGSGYPQWPFEIDVYEGFHYNPESRPNRTLSSNLHGGPEGNDRKWTRPAGRIQMGYYGLPDTLDTEFHKFACTITAEDIAIFVDGVETMRYANPFESTKGWYPLTNVAVKAQDPDLYDQGSGDMVVRGIKIWRAD</sequence>
<comment type="caution">
    <text evidence="4">The sequence shown here is derived from an EMBL/GenBank/DDBJ whole genome shotgun (WGS) entry which is preliminary data.</text>
</comment>
<organism evidence="4 5">
    <name type="scientific">Croceicoccus esteveae</name>
    <dbReference type="NCBI Taxonomy" id="3075597"/>
    <lineage>
        <taxon>Bacteria</taxon>
        <taxon>Pseudomonadati</taxon>
        <taxon>Pseudomonadota</taxon>
        <taxon>Alphaproteobacteria</taxon>
        <taxon>Sphingomonadales</taxon>
        <taxon>Erythrobacteraceae</taxon>
        <taxon>Croceicoccus</taxon>
    </lineage>
</organism>
<dbReference type="PANTHER" id="PTHR10963:SF60">
    <property type="entry name" value="GRAM-NEGATIVE BACTERIA-BINDING PROTEIN 1-RELATED"/>
    <property type="match status" value="1"/>
</dbReference>
<evidence type="ECO:0000259" key="3">
    <source>
        <dbReference type="PROSITE" id="PS51762"/>
    </source>
</evidence>
<feature type="domain" description="GH16" evidence="3">
    <location>
        <begin position="318"/>
        <end position="548"/>
    </location>
</feature>
<keyword evidence="5" id="KW-1185">Reference proteome</keyword>
<evidence type="ECO:0000313" key="4">
    <source>
        <dbReference type="EMBL" id="MDT0577158.1"/>
    </source>
</evidence>
<dbReference type="PROSITE" id="PS00579">
    <property type="entry name" value="RIBOSOMAL_L29"/>
    <property type="match status" value="1"/>
</dbReference>
<dbReference type="Gene3D" id="2.60.120.200">
    <property type="match status" value="1"/>
</dbReference>
<dbReference type="InterPro" id="IPR018254">
    <property type="entry name" value="Ribosomal_uL29_CS"/>
</dbReference>
<evidence type="ECO:0000313" key="5">
    <source>
        <dbReference type="Proteomes" id="UP001259803"/>
    </source>
</evidence>
<dbReference type="PROSITE" id="PS51762">
    <property type="entry name" value="GH16_2"/>
    <property type="match status" value="1"/>
</dbReference>
<dbReference type="SUPFAM" id="SSF49899">
    <property type="entry name" value="Concanavalin A-like lectins/glucanases"/>
    <property type="match status" value="1"/>
</dbReference>
<evidence type="ECO:0000256" key="1">
    <source>
        <dbReference type="ARBA" id="ARBA00006865"/>
    </source>
</evidence>